<gene>
    <name evidence="25" type="ORF">CHS0354_003129</name>
</gene>
<dbReference type="Gene3D" id="3.30.70.1230">
    <property type="entry name" value="Nucleotide cyclase"/>
    <property type="match status" value="2"/>
</dbReference>
<sequence>MASGDDIPKAEVRVHFDAKTGSNTVDVEIHSKAKEDHVSVHKSRKMPILFERAGTWWPNPKFDSEILEKEQWESYFPQTRRRFQYALFYILIACIAWVIFFAAIQTKNMVYFLIGTLVLLVIIALFLGFTYTKHYKKYYLPTSFVVTLLVCLGILLPYIFDNTDLSTVGTFTATVELLLMMYSVIPMPLFVTVIIGLSYSLIFEFLTAYKHDYMRQSYFIIGKVLLHLCIHLMGLHIFTMKQVQQRSTFWKIGQSILAQNDLQIEKQIKEKMIHSLMPPKVANEVMKSREGKDDEIDDVRTRKRGSRSKARVKGEIIFRPFNMNTMNDVSILFADIVGFTKMSSNKTAEHLVALLNDLFGRFDKLCENCGCEKISTLGDCYYCVSGCPEPKQDHARCCVEMGLGMIKAIEEFDRDHNEQVNMRVGVHTGTVLCGIVGTRRFKFDVWSNDVSLANTMESSGQPGRVHMSEATYEFLKDEFEVEDGPLVKDNRTTKVLVEHYDKVTSSYAVKHEQAQRNIKTYFILGRKRKDEDQSKAATSNGEAPVHPESVAISMDNSETLIRNPTESDNLMKDAGAVEGEESASKEDPLLNHYEPKSSDANGVSPATLLTRRHSSGFYAASELSLDKIGEDDTLDTGAQPISETLNKYRNAHQQTDMQIVTCVREGIAKKEYFYKPPINNITLAFLDSEMEANYRDHYLDETHIQNTLSAPKYHAFMEFLLSFLVFAIISVFCFVVFGSRLPWILVFIVSLILEVINLVRSIATIKWHNSEVQGFCWKVSHVTAGWYLRNILGAITVSLPIVAVYSNFSCDLMTYSPWTDRFFCFCIMVSVLHYTNFTTLSSWVKTILAGIAGIVLIILLTLKVCASKDTLAATAESSVVLLNLTTTEMMITSAVDTIAGSNLSKEVYVFSSIHNLQFEIIVDMLLLLLLIGFLNRESEISYRLNFQGDAQAWNVKQQMQENKDQADWLLHNIIPEHVSDKVRKTSKYSKNHKDVGVIFAAIVNFNEIYDESFEGGREFLRVLNELVSDYEELLDDPRFKDVEKIKTISSTFMAASGLNEQSRAQNKNPYAHLYSLMEFSIEMQNAVKRFNESIFNFAFILNIGYNYGEVTAGVIGTTKLLYDIWGDTVNIASRMYSTGVKERIQVPEATAKLLEDKFEFEYRGEISVKGKGEMLTYLLVKKIEGATWK</sequence>
<dbReference type="PROSITE" id="PS50125">
    <property type="entry name" value="GUANYLATE_CYCLASE_2"/>
    <property type="match status" value="2"/>
</dbReference>
<keyword evidence="9" id="KW-0677">Repeat</keyword>
<keyword evidence="17" id="KW-0456">Lyase</keyword>
<dbReference type="EC" id="4.6.1.1" evidence="5"/>
<dbReference type="FunFam" id="3.30.70.1230:FF:000014">
    <property type="entry name" value="adenylate cyclase type 9"/>
    <property type="match status" value="1"/>
</dbReference>
<keyword evidence="13 23" id="KW-1133">Transmembrane helix</keyword>
<evidence type="ECO:0000256" key="23">
    <source>
        <dbReference type="SAM" id="Phobius"/>
    </source>
</evidence>
<dbReference type="GO" id="GO:0007189">
    <property type="term" value="P:adenylate cyclase-activating G protein-coupled receptor signaling pathway"/>
    <property type="evidence" value="ECO:0007669"/>
    <property type="project" value="TreeGrafter"/>
</dbReference>
<dbReference type="SMART" id="SM00044">
    <property type="entry name" value="CYCc"/>
    <property type="match status" value="2"/>
</dbReference>
<dbReference type="SUPFAM" id="SSF55073">
    <property type="entry name" value="Nucleotide cyclase"/>
    <property type="match status" value="2"/>
</dbReference>
<feature type="transmembrane region" description="Helical" evidence="23">
    <location>
        <begin position="110"/>
        <end position="131"/>
    </location>
</feature>
<dbReference type="EMBL" id="JAEAOA010000257">
    <property type="protein sequence ID" value="KAK3577048.1"/>
    <property type="molecule type" value="Genomic_DNA"/>
</dbReference>
<evidence type="ECO:0000313" key="25">
    <source>
        <dbReference type="EMBL" id="KAK3577048.1"/>
    </source>
</evidence>
<evidence type="ECO:0000256" key="20">
    <source>
        <dbReference type="ARBA" id="ARBA00081232"/>
    </source>
</evidence>
<comment type="subcellular location">
    <subcellularLocation>
        <location evidence="4">Cell membrane</location>
        <topology evidence="4">Multi-pass membrane protein</topology>
    </subcellularLocation>
</comment>
<evidence type="ECO:0000256" key="16">
    <source>
        <dbReference type="ARBA" id="ARBA00023211"/>
    </source>
</evidence>
<evidence type="ECO:0000256" key="13">
    <source>
        <dbReference type="ARBA" id="ARBA00022989"/>
    </source>
</evidence>
<evidence type="ECO:0000256" key="8">
    <source>
        <dbReference type="ARBA" id="ARBA00022723"/>
    </source>
</evidence>
<keyword evidence="26" id="KW-1185">Reference proteome</keyword>
<dbReference type="PANTHER" id="PTHR45627">
    <property type="entry name" value="ADENYLATE CYCLASE TYPE 1"/>
    <property type="match status" value="1"/>
</dbReference>
<comment type="caution">
    <text evidence="25">The sequence shown here is derived from an EMBL/GenBank/DDBJ whole genome shotgun (WGS) entry which is preliminary data.</text>
</comment>
<evidence type="ECO:0000256" key="7">
    <source>
        <dbReference type="ARBA" id="ARBA00022692"/>
    </source>
</evidence>
<evidence type="ECO:0000256" key="6">
    <source>
        <dbReference type="ARBA" id="ARBA00022475"/>
    </source>
</evidence>
<feature type="transmembrane region" description="Helical" evidence="23">
    <location>
        <begin position="744"/>
        <end position="767"/>
    </location>
</feature>
<evidence type="ECO:0000256" key="9">
    <source>
        <dbReference type="ARBA" id="ARBA00022737"/>
    </source>
</evidence>
<reference evidence="25" key="2">
    <citation type="journal article" date="2021" name="Genome Biol. Evol.">
        <title>Developing a high-quality reference genome for a parasitic bivalve with doubly uniparental inheritance (Bivalvia: Unionida).</title>
        <authorList>
            <person name="Smith C.H."/>
        </authorList>
    </citation>
    <scope>NUCLEOTIDE SEQUENCE</scope>
    <source>
        <strain evidence="25">CHS0354</strain>
        <tissue evidence="25">Mantle</tissue>
    </source>
</reference>
<keyword evidence="11" id="KW-0067">ATP-binding</keyword>
<feature type="transmembrane region" description="Helical" evidence="23">
    <location>
        <begin position="715"/>
        <end position="737"/>
    </location>
</feature>
<evidence type="ECO:0000256" key="11">
    <source>
        <dbReference type="ARBA" id="ARBA00022840"/>
    </source>
</evidence>
<feature type="transmembrane region" description="Helical" evidence="23">
    <location>
        <begin position="138"/>
        <end position="160"/>
    </location>
</feature>
<keyword evidence="12" id="KW-0460">Magnesium</keyword>
<dbReference type="PANTHER" id="PTHR45627:SF8">
    <property type="entry name" value="ADENYLATE CYCLASE TYPE 9"/>
    <property type="match status" value="1"/>
</dbReference>
<dbReference type="Pfam" id="PF00211">
    <property type="entry name" value="Guanylate_cyc"/>
    <property type="match status" value="2"/>
</dbReference>
<evidence type="ECO:0000313" key="26">
    <source>
        <dbReference type="Proteomes" id="UP001195483"/>
    </source>
</evidence>
<keyword evidence="14 23" id="KW-0472">Membrane</keyword>
<accession>A0AAE0VG25</accession>
<name>A0AAE0VG25_9BIVA</name>
<evidence type="ECO:0000256" key="3">
    <source>
        <dbReference type="ARBA" id="ARBA00001946"/>
    </source>
</evidence>
<dbReference type="InterPro" id="IPR001054">
    <property type="entry name" value="A/G_cyclase"/>
</dbReference>
<keyword evidence="16" id="KW-0464">Manganese</keyword>
<keyword evidence="6" id="KW-1003">Cell membrane</keyword>
<evidence type="ECO:0000259" key="24">
    <source>
        <dbReference type="PROSITE" id="PS50125"/>
    </source>
</evidence>
<evidence type="ECO:0000256" key="19">
    <source>
        <dbReference type="ARBA" id="ARBA00081225"/>
    </source>
</evidence>
<evidence type="ECO:0000256" key="4">
    <source>
        <dbReference type="ARBA" id="ARBA00004651"/>
    </source>
</evidence>
<evidence type="ECO:0000256" key="18">
    <source>
        <dbReference type="ARBA" id="ARBA00070496"/>
    </source>
</evidence>
<evidence type="ECO:0000256" key="22">
    <source>
        <dbReference type="SAM" id="MobiDB-lite"/>
    </source>
</evidence>
<evidence type="ECO:0000256" key="10">
    <source>
        <dbReference type="ARBA" id="ARBA00022741"/>
    </source>
</evidence>
<dbReference type="InterPro" id="IPR029787">
    <property type="entry name" value="Nucleotide_cyclase"/>
</dbReference>
<feature type="compositionally biased region" description="Basic and acidic residues" evidence="22">
    <location>
        <begin position="582"/>
        <end position="597"/>
    </location>
</feature>
<comment type="cofactor">
    <cofactor evidence="3">
        <name>Mg(2+)</name>
        <dbReference type="ChEBI" id="CHEBI:18420"/>
    </cofactor>
</comment>
<feature type="region of interest" description="Disordered" evidence="22">
    <location>
        <begin position="576"/>
        <end position="604"/>
    </location>
</feature>
<evidence type="ECO:0000256" key="21">
    <source>
        <dbReference type="ARBA" id="ARBA00081427"/>
    </source>
</evidence>
<feature type="transmembrane region" description="Helical" evidence="23">
    <location>
        <begin position="878"/>
        <end position="895"/>
    </location>
</feature>
<feature type="transmembrane region" description="Helical" evidence="23">
    <location>
        <begin position="847"/>
        <end position="866"/>
    </location>
</feature>
<comment type="catalytic activity">
    <reaction evidence="1">
        <text>ATP = 3',5'-cyclic AMP + diphosphate</text>
        <dbReference type="Rhea" id="RHEA:15389"/>
        <dbReference type="ChEBI" id="CHEBI:30616"/>
        <dbReference type="ChEBI" id="CHEBI:33019"/>
        <dbReference type="ChEBI" id="CHEBI:58165"/>
        <dbReference type="EC" id="4.6.1.1"/>
    </reaction>
</comment>
<dbReference type="CDD" id="cd07302">
    <property type="entry name" value="CHD"/>
    <property type="match status" value="2"/>
</dbReference>
<dbReference type="Pfam" id="PF16214">
    <property type="entry name" value="AC_N"/>
    <property type="match status" value="1"/>
</dbReference>
<evidence type="ECO:0000256" key="2">
    <source>
        <dbReference type="ARBA" id="ARBA00001936"/>
    </source>
</evidence>
<dbReference type="Proteomes" id="UP001195483">
    <property type="component" value="Unassembled WGS sequence"/>
</dbReference>
<dbReference type="InterPro" id="IPR032628">
    <property type="entry name" value="AC_N"/>
</dbReference>
<dbReference type="AlphaFoldDB" id="A0AAE0VG25"/>
<feature type="transmembrane region" description="Helical" evidence="23">
    <location>
        <begin position="180"/>
        <end position="206"/>
    </location>
</feature>
<dbReference type="GO" id="GO:0005524">
    <property type="term" value="F:ATP binding"/>
    <property type="evidence" value="ECO:0007669"/>
    <property type="project" value="UniProtKB-KW"/>
</dbReference>
<dbReference type="GO" id="GO:0005886">
    <property type="term" value="C:plasma membrane"/>
    <property type="evidence" value="ECO:0007669"/>
    <property type="project" value="UniProtKB-SubCell"/>
</dbReference>
<comment type="cofactor">
    <cofactor evidence="2">
        <name>Mn(2+)</name>
        <dbReference type="ChEBI" id="CHEBI:29035"/>
    </cofactor>
</comment>
<protein>
    <recommendedName>
        <fullName evidence="18">Adenylate cyclase type 9</fullName>
        <ecNumber evidence="5">4.6.1.1</ecNumber>
    </recommendedName>
    <alternativeName>
        <fullName evidence="21">ATP pyrophosphate-lyase 9</fullName>
    </alternativeName>
    <alternativeName>
        <fullName evidence="19">Adenylate cyclase type IX</fullName>
    </alternativeName>
    <alternativeName>
        <fullName evidence="20">Adenylyl cyclase 9</fullName>
    </alternativeName>
</protein>
<feature type="transmembrane region" description="Helical" evidence="23">
    <location>
        <begin position="818"/>
        <end position="835"/>
    </location>
</feature>
<evidence type="ECO:0000256" key="14">
    <source>
        <dbReference type="ARBA" id="ARBA00023136"/>
    </source>
</evidence>
<dbReference type="FunFam" id="3.30.70.1230:FF:000008">
    <property type="entry name" value="Adenylate cyclase type 9"/>
    <property type="match status" value="1"/>
</dbReference>
<feature type="domain" description="Guanylate cyclase" evidence="24">
    <location>
        <begin position="996"/>
        <end position="1136"/>
    </location>
</feature>
<feature type="domain" description="Guanylate cyclase" evidence="24">
    <location>
        <begin position="330"/>
        <end position="457"/>
    </location>
</feature>
<feature type="transmembrane region" description="Helical" evidence="23">
    <location>
        <begin position="85"/>
        <end position="104"/>
    </location>
</feature>
<evidence type="ECO:0000256" key="12">
    <source>
        <dbReference type="ARBA" id="ARBA00022842"/>
    </source>
</evidence>
<dbReference type="GO" id="GO:0046872">
    <property type="term" value="F:metal ion binding"/>
    <property type="evidence" value="ECO:0007669"/>
    <property type="project" value="UniProtKB-KW"/>
</dbReference>
<feature type="transmembrane region" description="Helical" evidence="23">
    <location>
        <begin position="915"/>
        <end position="934"/>
    </location>
</feature>
<evidence type="ECO:0000256" key="1">
    <source>
        <dbReference type="ARBA" id="ARBA00001593"/>
    </source>
</evidence>
<proteinExistence type="predicted"/>
<evidence type="ECO:0000256" key="15">
    <source>
        <dbReference type="ARBA" id="ARBA00023180"/>
    </source>
</evidence>
<reference evidence="25" key="1">
    <citation type="journal article" date="2021" name="Genome Biol. Evol.">
        <title>A High-Quality Reference Genome for a Parasitic Bivalve with Doubly Uniparental Inheritance (Bivalvia: Unionida).</title>
        <authorList>
            <person name="Smith C.H."/>
        </authorList>
    </citation>
    <scope>NUCLEOTIDE SEQUENCE</scope>
    <source>
        <strain evidence="25">CHS0354</strain>
    </source>
</reference>
<evidence type="ECO:0000256" key="17">
    <source>
        <dbReference type="ARBA" id="ARBA00023239"/>
    </source>
</evidence>
<dbReference type="GO" id="GO:0035556">
    <property type="term" value="P:intracellular signal transduction"/>
    <property type="evidence" value="ECO:0007669"/>
    <property type="project" value="InterPro"/>
</dbReference>
<dbReference type="GO" id="GO:0004016">
    <property type="term" value="F:adenylate cyclase activity"/>
    <property type="evidence" value="ECO:0007669"/>
    <property type="project" value="UniProtKB-EC"/>
</dbReference>
<keyword evidence="10" id="KW-0547">Nucleotide-binding</keyword>
<evidence type="ECO:0000256" key="5">
    <source>
        <dbReference type="ARBA" id="ARBA00012201"/>
    </source>
</evidence>
<keyword evidence="7 23" id="KW-0812">Transmembrane</keyword>
<keyword evidence="8" id="KW-0479">Metal-binding</keyword>
<feature type="transmembrane region" description="Helical" evidence="23">
    <location>
        <begin position="218"/>
        <end position="238"/>
    </location>
</feature>
<dbReference type="GO" id="GO:0006171">
    <property type="term" value="P:cAMP biosynthetic process"/>
    <property type="evidence" value="ECO:0007669"/>
    <property type="project" value="UniProtKB-ARBA"/>
</dbReference>
<feature type="transmembrane region" description="Helical" evidence="23">
    <location>
        <begin position="787"/>
        <end position="806"/>
    </location>
</feature>
<organism evidence="25 26">
    <name type="scientific">Potamilus streckersoni</name>
    <dbReference type="NCBI Taxonomy" id="2493646"/>
    <lineage>
        <taxon>Eukaryota</taxon>
        <taxon>Metazoa</taxon>
        <taxon>Spiralia</taxon>
        <taxon>Lophotrochozoa</taxon>
        <taxon>Mollusca</taxon>
        <taxon>Bivalvia</taxon>
        <taxon>Autobranchia</taxon>
        <taxon>Heteroconchia</taxon>
        <taxon>Palaeoheterodonta</taxon>
        <taxon>Unionida</taxon>
        <taxon>Unionoidea</taxon>
        <taxon>Unionidae</taxon>
        <taxon>Ambleminae</taxon>
        <taxon>Lampsilini</taxon>
        <taxon>Potamilus</taxon>
    </lineage>
</organism>
<reference evidence="25" key="3">
    <citation type="submission" date="2023-05" db="EMBL/GenBank/DDBJ databases">
        <authorList>
            <person name="Smith C.H."/>
        </authorList>
    </citation>
    <scope>NUCLEOTIDE SEQUENCE</scope>
    <source>
        <strain evidence="25">CHS0354</strain>
        <tissue evidence="25">Mantle</tissue>
    </source>
</reference>
<keyword evidence="15" id="KW-0325">Glycoprotein</keyword>